<dbReference type="EMBL" id="CALNXJ010000003">
    <property type="protein sequence ID" value="CAH3036796.1"/>
    <property type="molecule type" value="Genomic_DNA"/>
</dbReference>
<evidence type="ECO:0000313" key="2">
    <source>
        <dbReference type="EMBL" id="CAH3036796.1"/>
    </source>
</evidence>
<protein>
    <submittedName>
        <fullName evidence="2">Uncharacterized protein</fullName>
    </submittedName>
</protein>
<keyword evidence="3" id="KW-1185">Reference proteome</keyword>
<evidence type="ECO:0000256" key="1">
    <source>
        <dbReference type="SAM" id="MobiDB-lite"/>
    </source>
</evidence>
<feature type="compositionally biased region" description="Basic and acidic residues" evidence="1">
    <location>
        <begin position="321"/>
        <end position="341"/>
    </location>
</feature>
<dbReference type="AlphaFoldDB" id="A0AAU9VSM9"/>
<feature type="region of interest" description="Disordered" evidence="1">
    <location>
        <begin position="304"/>
        <end position="344"/>
    </location>
</feature>
<feature type="region of interest" description="Disordered" evidence="1">
    <location>
        <begin position="199"/>
        <end position="228"/>
    </location>
</feature>
<organism evidence="2 3">
    <name type="scientific">Pocillopora meandrina</name>
    <dbReference type="NCBI Taxonomy" id="46732"/>
    <lineage>
        <taxon>Eukaryota</taxon>
        <taxon>Metazoa</taxon>
        <taxon>Cnidaria</taxon>
        <taxon>Anthozoa</taxon>
        <taxon>Hexacorallia</taxon>
        <taxon>Scleractinia</taxon>
        <taxon>Astrocoeniina</taxon>
        <taxon>Pocilloporidae</taxon>
        <taxon>Pocillopora</taxon>
    </lineage>
</organism>
<accession>A0AAU9VSM9</accession>
<feature type="region of interest" description="Disordered" evidence="1">
    <location>
        <begin position="482"/>
        <end position="520"/>
    </location>
</feature>
<feature type="region of interest" description="Disordered" evidence="1">
    <location>
        <begin position="271"/>
        <end position="292"/>
    </location>
</feature>
<gene>
    <name evidence="2" type="ORF">PMEA_00017185</name>
</gene>
<dbReference type="Proteomes" id="UP001159428">
    <property type="component" value="Unassembled WGS sequence"/>
</dbReference>
<comment type="caution">
    <text evidence="2">The sequence shown here is derived from an EMBL/GenBank/DDBJ whole genome shotgun (WGS) entry which is preliminary data.</text>
</comment>
<evidence type="ECO:0000313" key="3">
    <source>
        <dbReference type="Proteomes" id="UP001159428"/>
    </source>
</evidence>
<reference evidence="2 3" key="1">
    <citation type="submission" date="2022-05" db="EMBL/GenBank/DDBJ databases">
        <authorList>
            <consortium name="Genoscope - CEA"/>
            <person name="William W."/>
        </authorList>
    </citation>
    <scope>NUCLEOTIDE SEQUENCE [LARGE SCALE GENOMIC DNA]</scope>
</reference>
<name>A0AAU9VSM9_9CNID</name>
<feature type="compositionally biased region" description="Polar residues" evidence="1">
    <location>
        <begin position="304"/>
        <end position="320"/>
    </location>
</feature>
<sequence length="520" mass="58023">MSQCCEQREELIQVKEKLKLFEEENEDLQAEVGRQLFLESKEKRLRNICQPPSKYASGKSKPGRATGAWYSSSCTDVKLPDGAGLMEESGFLLQQRLQEISLSLSELELSGIKKLVRPQCDEVEEGKEIFGSIEVDEEDKVCDNSNINSFNSDSEGAAVTFHTENVNGSNFFGDVDLSEERYDSASSLSQSFDVPSIGLESREKSWSPSSTGEQSESEKLKGACAANGKRDKEVTHDFSFPDGAETQFYSNHHLNYTVDGADNLPERAQDSLKQEDFTSVNQDSLPYGDSPQRQIVSGARFTAQKDTATDQSDSHVSYQSKKWEHLGARPRDRPPKIDRCPEPSLLNSLEDLAPQQGAGPVAYGVANTFLARHSEDKHLHESLYYTNAEKMLTENSSLQGASHVDSVINVTDSNKAQLYFGECQVPFRPDPYSQTYASLFPQTSGAFIGGNNSSNHVTELVESPSNCLYEGEQHADEDCALVKTVPREREEREQSGQERQEHEFQAERAPQRQRDEGSHR</sequence>
<proteinExistence type="predicted"/>
<feature type="compositionally biased region" description="Basic and acidic residues" evidence="1">
    <location>
        <begin position="485"/>
        <end position="520"/>
    </location>
</feature>